<dbReference type="OrthoDB" id="366390at2759"/>
<feature type="repeat" description="ANK" evidence="3">
    <location>
        <begin position="184"/>
        <end position="216"/>
    </location>
</feature>
<feature type="repeat" description="ANK" evidence="3">
    <location>
        <begin position="85"/>
        <end position="117"/>
    </location>
</feature>
<evidence type="ECO:0000256" key="3">
    <source>
        <dbReference type="PROSITE-ProRule" id="PRU00023"/>
    </source>
</evidence>
<dbReference type="GeneID" id="81424144"/>
<dbReference type="PANTHER" id="PTHR24198:SF165">
    <property type="entry name" value="ANKYRIN REPEAT-CONTAINING PROTEIN-RELATED"/>
    <property type="match status" value="1"/>
</dbReference>
<dbReference type="EMBL" id="JAPQKN010000001">
    <property type="protein sequence ID" value="KAJ5176966.1"/>
    <property type="molecule type" value="Genomic_DNA"/>
</dbReference>
<dbReference type="InterPro" id="IPR002110">
    <property type="entry name" value="Ankyrin_rpt"/>
</dbReference>
<dbReference type="SMART" id="SM00248">
    <property type="entry name" value="ANK"/>
    <property type="match status" value="8"/>
</dbReference>
<feature type="repeat" description="ANK" evidence="3">
    <location>
        <begin position="151"/>
        <end position="183"/>
    </location>
</feature>
<keyword evidence="2 3" id="KW-0040">ANK repeat</keyword>
<accession>A0A9W9IMG7</accession>
<name>A0A9W9IMG7_9EURO</name>
<dbReference type="Pfam" id="PF12796">
    <property type="entry name" value="Ank_2"/>
    <property type="match status" value="2"/>
</dbReference>
<protein>
    <submittedName>
        <fullName evidence="4">Ankyrin repeat protein</fullName>
    </submittedName>
</protein>
<keyword evidence="1" id="KW-0677">Repeat</keyword>
<dbReference type="PANTHER" id="PTHR24198">
    <property type="entry name" value="ANKYRIN REPEAT AND PROTEIN KINASE DOMAIN-CONTAINING PROTEIN"/>
    <property type="match status" value="1"/>
</dbReference>
<reference evidence="4" key="2">
    <citation type="journal article" date="2023" name="IMA Fungus">
        <title>Comparative genomic study of the Penicillium genus elucidates a diverse pangenome and 15 lateral gene transfer events.</title>
        <authorList>
            <person name="Petersen C."/>
            <person name="Sorensen T."/>
            <person name="Nielsen M.R."/>
            <person name="Sondergaard T.E."/>
            <person name="Sorensen J.L."/>
            <person name="Fitzpatrick D.A."/>
            <person name="Frisvad J.C."/>
            <person name="Nielsen K.L."/>
        </authorList>
    </citation>
    <scope>NUCLEOTIDE SEQUENCE</scope>
    <source>
        <strain evidence="4">IBT 26290</strain>
    </source>
</reference>
<sequence>MPHVASILNSRHIQAQDENGHTILYLIVEQRLEHLIEPLAEWIRQSSIPNVEGWMPLHQAVRNGDQLMAKAMIHAGSDISAQDHSGRTALHLAVHGDAIGIVQLLLDHGANPSAADYNGRTPLHEGYGQSITILQMLIKAGADIDPRQMQRGLTPLYYEAILNRESSARILLEAGADPSIQTSTGETVLQHATFRNHANIVRLLLEWGVDTTVRDEHGLTAVLVAAVSGADECLQLLLKAGADISVLDNYGRNALHIAAGCGEESTVRLLLKKGLDSSARDNRGYTPMCWAFDHEKKGVIQILQDAQKNRFARFMQRARIKR</sequence>
<dbReference type="SUPFAM" id="SSF48403">
    <property type="entry name" value="Ankyrin repeat"/>
    <property type="match status" value="1"/>
</dbReference>
<feature type="repeat" description="ANK" evidence="3">
    <location>
        <begin position="250"/>
        <end position="282"/>
    </location>
</feature>
<reference evidence="4" key="1">
    <citation type="submission" date="2022-11" db="EMBL/GenBank/DDBJ databases">
        <authorList>
            <person name="Petersen C."/>
        </authorList>
    </citation>
    <scope>NUCLEOTIDE SEQUENCE</scope>
    <source>
        <strain evidence="4">IBT 26290</strain>
    </source>
</reference>
<dbReference type="InterPro" id="IPR036770">
    <property type="entry name" value="Ankyrin_rpt-contain_sf"/>
</dbReference>
<evidence type="ECO:0000256" key="1">
    <source>
        <dbReference type="ARBA" id="ARBA00022737"/>
    </source>
</evidence>
<feature type="repeat" description="ANK" evidence="3">
    <location>
        <begin position="52"/>
        <end position="84"/>
    </location>
</feature>
<evidence type="ECO:0000313" key="4">
    <source>
        <dbReference type="EMBL" id="KAJ5176966.1"/>
    </source>
</evidence>
<dbReference type="Gene3D" id="1.25.40.20">
    <property type="entry name" value="Ankyrin repeat-containing domain"/>
    <property type="match status" value="3"/>
</dbReference>
<dbReference type="Pfam" id="PF00023">
    <property type="entry name" value="Ank"/>
    <property type="match status" value="1"/>
</dbReference>
<comment type="caution">
    <text evidence="4">The sequence shown here is derived from an EMBL/GenBank/DDBJ whole genome shotgun (WGS) entry which is preliminary data.</text>
</comment>
<dbReference type="PROSITE" id="PS50297">
    <property type="entry name" value="ANK_REP_REGION"/>
    <property type="match status" value="6"/>
</dbReference>
<dbReference type="PROSITE" id="PS50088">
    <property type="entry name" value="ANK_REPEAT"/>
    <property type="match status" value="6"/>
</dbReference>
<proteinExistence type="predicted"/>
<evidence type="ECO:0000256" key="2">
    <source>
        <dbReference type="ARBA" id="ARBA00023043"/>
    </source>
</evidence>
<feature type="repeat" description="ANK" evidence="3">
    <location>
        <begin position="217"/>
        <end position="249"/>
    </location>
</feature>
<gene>
    <name evidence="4" type="ORF">N7482_002843</name>
</gene>
<dbReference type="AlphaFoldDB" id="A0A9W9IMG7"/>
<dbReference type="RefSeq" id="XP_056548574.1">
    <property type="nucleotide sequence ID" value="XM_056684968.1"/>
</dbReference>
<dbReference type="Proteomes" id="UP001149163">
    <property type="component" value="Unassembled WGS sequence"/>
</dbReference>
<keyword evidence="5" id="KW-1185">Reference proteome</keyword>
<organism evidence="4 5">
    <name type="scientific">Penicillium canariense</name>
    <dbReference type="NCBI Taxonomy" id="189055"/>
    <lineage>
        <taxon>Eukaryota</taxon>
        <taxon>Fungi</taxon>
        <taxon>Dikarya</taxon>
        <taxon>Ascomycota</taxon>
        <taxon>Pezizomycotina</taxon>
        <taxon>Eurotiomycetes</taxon>
        <taxon>Eurotiomycetidae</taxon>
        <taxon>Eurotiales</taxon>
        <taxon>Aspergillaceae</taxon>
        <taxon>Penicillium</taxon>
    </lineage>
</organism>
<evidence type="ECO:0000313" key="5">
    <source>
        <dbReference type="Proteomes" id="UP001149163"/>
    </source>
</evidence>